<accession>A0A6C0K6G8</accession>
<name>A0A6C0K6G8_9ZZZZ</name>
<organism evidence="2">
    <name type="scientific">viral metagenome</name>
    <dbReference type="NCBI Taxonomy" id="1070528"/>
    <lineage>
        <taxon>unclassified sequences</taxon>
        <taxon>metagenomes</taxon>
        <taxon>organismal metagenomes</taxon>
    </lineage>
</organism>
<feature type="region of interest" description="Disordered" evidence="1">
    <location>
        <begin position="269"/>
        <end position="288"/>
    </location>
</feature>
<sequence>MNTAETSDMFGKKYEEFAADLLETYPELKGDLEAALAIPAEERSTKYRMEVFFHTRNLTQSAMEKTPGKILPGVTILDELWKTTGKKSRTAIFEYLSILNLCVAFHSGADGETFTKEWADRVMREARAAMSNIDFDKLSEKFFSVFGTKGETLPPLPEKFLKGKLAKLAEEMVREFRPEDFGFTKEDMEACERDPARAFEILMKGSMGNPKMIQSAMARIAKRLQEKVQRGELRPQELVAEAESLMQEFQSHPAFVELMSSFKTMFGGGSNDEDVMPNSGESTRLSTVRARLRKKLEAKKAGKR</sequence>
<protein>
    <submittedName>
        <fullName evidence="2">Uncharacterized protein</fullName>
    </submittedName>
</protein>
<dbReference type="AlphaFoldDB" id="A0A6C0K6G8"/>
<evidence type="ECO:0000256" key="1">
    <source>
        <dbReference type="SAM" id="MobiDB-lite"/>
    </source>
</evidence>
<reference evidence="2" key="1">
    <citation type="journal article" date="2020" name="Nature">
        <title>Giant virus diversity and host interactions through global metagenomics.</title>
        <authorList>
            <person name="Schulz F."/>
            <person name="Roux S."/>
            <person name="Paez-Espino D."/>
            <person name="Jungbluth S."/>
            <person name="Walsh D.A."/>
            <person name="Denef V.J."/>
            <person name="McMahon K.D."/>
            <person name="Konstantinidis K.T."/>
            <person name="Eloe-Fadrosh E.A."/>
            <person name="Kyrpides N.C."/>
            <person name="Woyke T."/>
        </authorList>
    </citation>
    <scope>NUCLEOTIDE SEQUENCE</scope>
    <source>
        <strain evidence="2">GVMAG-S-1101172-89</strain>
    </source>
</reference>
<dbReference type="EMBL" id="MN740808">
    <property type="protein sequence ID" value="QHU12676.1"/>
    <property type="molecule type" value="Genomic_DNA"/>
</dbReference>
<evidence type="ECO:0000313" key="2">
    <source>
        <dbReference type="EMBL" id="QHU12676.1"/>
    </source>
</evidence>
<proteinExistence type="predicted"/>